<dbReference type="Pfam" id="PF04314">
    <property type="entry name" value="PCuAC"/>
    <property type="match status" value="1"/>
</dbReference>
<feature type="signal peptide" evidence="2">
    <location>
        <begin position="1"/>
        <end position="20"/>
    </location>
</feature>
<dbReference type="InterPro" id="IPR007410">
    <property type="entry name" value="LpqE-like"/>
</dbReference>
<dbReference type="RefSeq" id="WP_097928510.1">
    <property type="nucleotide sequence ID" value="NZ_OCTN01000001.1"/>
</dbReference>
<feature type="compositionally biased region" description="Basic and acidic residues" evidence="1">
    <location>
        <begin position="153"/>
        <end position="182"/>
    </location>
</feature>
<accession>A0A2C9CP27</accession>
<dbReference type="Gene3D" id="2.60.40.1890">
    <property type="entry name" value="PCu(A)C copper chaperone"/>
    <property type="match status" value="1"/>
</dbReference>
<keyword evidence="4" id="KW-1185">Reference proteome</keyword>
<dbReference type="InterPro" id="IPR058248">
    <property type="entry name" value="Lxx211020-like"/>
</dbReference>
<dbReference type="PANTHER" id="PTHR36302">
    <property type="entry name" value="BLR7088 PROTEIN"/>
    <property type="match status" value="1"/>
</dbReference>
<evidence type="ECO:0000256" key="1">
    <source>
        <dbReference type="SAM" id="MobiDB-lite"/>
    </source>
</evidence>
<keyword evidence="2" id="KW-0732">Signal</keyword>
<evidence type="ECO:0000313" key="4">
    <source>
        <dbReference type="Proteomes" id="UP000220034"/>
    </source>
</evidence>
<dbReference type="Proteomes" id="UP000220034">
    <property type="component" value="Unassembled WGS sequence"/>
</dbReference>
<protein>
    <recommendedName>
        <fullName evidence="5">Copper(I)-binding protein</fullName>
    </recommendedName>
</protein>
<reference evidence="4" key="1">
    <citation type="submission" date="2017-09" db="EMBL/GenBank/DDBJ databases">
        <authorList>
            <person name="Varghese N."/>
            <person name="Submissions S."/>
        </authorList>
    </citation>
    <scope>NUCLEOTIDE SEQUENCE [LARGE SCALE GENOMIC DNA]</scope>
    <source>
        <strain evidence="4">C7</strain>
    </source>
</reference>
<dbReference type="InterPro" id="IPR036182">
    <property type="entry name" value="PCuAC_sf"/>
</dbReference>
<dbReference type="OrthoDB" id="9796962at2"/>
<gene>
    <name evidence="3" type="ORF">SAMN06273572_101820</name>
</gene>
<name>A0A2C9CP27_9RHOB</name>
<organism evidence="3 4">
    <name type="scientific">Pontivivens marinum</name>
    <dbReference type="NCBI Taxonomy" id="1690039"/>
    <lineage>
        <taxon>Bacteria</taxon>
        <taxon>Pseudomonadati</taxon>
        <taxon>Pseudomonadota</taxon>
        <taxon>Alphaproteobacteria</taxon>
        <taxon>Rhodobacterales</taxon>
        <taxon>Paracoccaceae</taxon>
        <taxon>Pontivivens</taxon>
    </lineage>
</organism>
<dbReference type="EMBL" id="OCTN01000001">
    <property type="protein sequence ID" value="SOH92967.1"/>
    <property type="molecule type" value="Genomic_DNA"/>
</dbReference>
<sequence>MFKTLTLTAMIAAFSLPAMAEDVTVGDLMITDTWMRATTSVARATGGFFTVHNHGDTDERLLSASTDFAMVQVHETVMQDGVNRMQEQTNGVVIPAGGSVSFAPGDYHLMLMGLETGLPMGEERQITLLFENAGEVVLNFEAEMRQGAAAQGHDMDHGEMDHDTMDHGDMEHGDGHEAAHDH</sequence>
<feature type="chain" id="PRO_5011976749" description="Copper(I)-binding protein" evidence="2">
    <location>
        <begin position="21"/>
        <end position="182"/>
    </location>
</feature>
<evidence type="ECO:0000313" key="3">
    <source>
        <dbReference type="EMBL" id="SOH92967.1"/>
    </source>
</evidence>
<dbReference type="AlphaFoldDB" id="A0A2C9CP27"/>
<dbReference type="SUPFAM" id="SSF110087">
    <property type="entry name" value="DR1885-like metal-binding protein"/>
    <property type="match status" value="1"/>
</dbReference>
<feature type="region of interest" description="Disordered" evidence="1">
    <location>
        <begin position="151"/>
        <end position="182"/>
    </location>
</feature>
<evidence type="ECO:0008006" key="5">
    <source>
        <dbReference type="Google" id="ProtNLM"/>
    </source>
</evidence>
<proteinExistence type="predicted"/>
<evidence type="ECO:0000256" key="2">
    <source>
        <dbReference type="SAM" id="SignalP"/>
    </source>
</evidence>
<dbReference type="PANTHER" id="PTHR36302:SF1">
    <property type="entry name" value="COPPER CHAPERONE PCU(A)C"/>
    <property type="match status" value="1"/>
</dbReference>